<organism evidence="14 15">
    <name type="scientific">Drosophila suzukii</name>
    <name type="common">Spotted-wing drosophila fruit fly</name>
    <dbReference type="NCBI Taxonomy" id="28584"/>
    <lineage>
        <taxon>Eukaryota</taxon>
        <taxon>Metazoa</taxon>
        <taxon>Ecdysozoa</taxon>
        <taxon>Arthropoda</taxon>
        <taxon>Hexapoda</taxon>
        <taxon>Insecta</taxon>
        <taxon>Pterygota</taxon>
        <taxon>Neoptera</taxon>
        <taxon>Endopterygota</taxon>
        <taxon>Diptera</taxon>
        <taxon>Brachycera</taxon>
        <taxon>Muscomorpha</taxon>
        <taxon>Ephydroidea</taxon>
        <taxon>Drosophilidae</taxon>
        <taxon>Drosophila</taxon>
        <taxon>Sophophora</taxon>
    </lineage>
</organism>
<sequence length="721" mass="82544">MCESDSGESTSSLSSFISRSSSSSSRLSDFVDAKTELQDIYHDMSTYISGFLTLIEDNVLLKDLEMLEQLRIFASKVEAIEKVLLRNRMKVAFFGRTSNGKSAVINALLHEKILPSAMGHTTSCFCQVQANGSDEAEHVKIEQEEQHLELSALNELASAHSPRALKPRTLLQVNMPRSRCPLLDYDVVLMDTPGVDVTAQLDDCLDNYCMDADVFILVLNAESTVSRVEKQFFKEVASKLSRPNLFILNNRWDVASNQEPEMEHLVKDQHMERCLRLLIDELGVYSNEEQARKRIYHVSALEALQLRNGCNRNPTTQTQERYLEFQRFENDFSNCLAESALRTKFGQHLLSAQEMLTQLEATLISPLIVKVSQLMKENRERRTDLYREMGDRERQIEGRSEALEMRFQELSELTIGVGQCVLKDQINRIIPSAVQSFSHPFHPKLPRQLGHYQRALSAQLDGLLNDGVLERLSLLLQSRLCQLEIEFRGQPTEEILNWQLIYSVDCQSYMRDFQPDLRFRFSWGMAALWHRLRAKLILPSNPIQSRKLLNGHKEAPPAAPLVHESHFQMIASLIKSEGSIGTLLLSGLAFRSVSWPAVLVLGSLVGTMYLYELLSWTPAAQERSFKSQYSRHLQQQLRAGVQQTVSGFELQMRQQLAKVQNWWIAETVEIRNDLDVRISELSKQIKSMEELQLNLKKFRDRGNLLAIRLGEFQELYLSSRC</sequence>
<dbReference type="RefSeq" id="XP_036673989.3">
    <property type="nucleotide sequence ID" value="XM_036818094.3"/>
</dbReference>
<dbReference type="InterPro" id="IPR030381">
    <property type="entry name" value="G_DYNAMIN_dom"/>
</dbReference>
<evidence type="ECO:0000256" key="4">
    <source>
        <dbReference type="ARBA" id="ARBA00022787"/>
    </source>
</evidence>
<keyword evidence="9" id="KW-0342">GTP-binding</keyword>
<dbReference type="PANTHER" id="PTHR10465:SF3">
    <property type="entry name" value="TRANSMEMBRANE GTPASE MARF-RELATED"/>
    <property type="match status" value="1"/>
</dbReference>
<dbReference type="GO" id="GO:0005525">
    <property type="term" value="F:GTP binding"/>
    <property type="evidence" value="ECO:0007669"/>
    <property type="project" value="UniProtKB-KW"/>
</dbReference>
<dbReference type="GO" id="GO:0005741">
    <property type="term" value="C:mitochondrial outer membrane"/>
    <property type="evidence" value="ECO:0007669"/>
    <property type="project" value="UniProtKB-SubCell"/>
</dbReference>
<dbReference type="CDD" id="cd09912">
    <property type="entry name" value="DLP_2"/>
    <property type="match status" value="1"/>
</dbReference>
<keyword evidence="2 15" id="KW-0812">Transmembrane</keyword>
<evidence type="ECO:0000256" key="12">
    <source>
        <dbReference type="SAM" id="MobiDB-lite"/>
    </source>
</evidence>
<evidence type="ECO:0000313" key="14">
    <source>
        <dbReference type="Proteomes" id="UP001652628"/>
    </source>
</evidence>
<keyword evidence="5" id="KW-0378">Hydrolase</keyword>
<dbReference type="Pfam" id="PF04799">
    <property type="entry name" value="Fzo_mitofusin"/>
    <property type="match status" value="1"/>
</dbReference>
<evidence type="ECO:0000256" key="8">
    <source>
        <dbReference type="ARBA" id="ARBA00023128"/>
    </source>
</evidence>
<keyword evidence="6" id="KW-1133">Transmembrane helix</keyword>
<dbReference type="GO" id="GO:0008053">
    <property type="term" value="P:mitochondrial fusion"/>
    <property type="evidence" value="ECO:0007669"/>
    <property type="project" value="InterPro"/>
</dbReference>
<evidence type="ECO:0000256" key="10">
    <source>
        <dbReference type="ARBA" id="ARBA00023136"/>
    </source>
</evidence>
<comment type="subcellular location">
    <subcellularLocation>
        <location evidence="1">Mitochondrion outer membrane</location>
        <topology evidence="1">Multi-pass membrane protein</topology>
    </subcellularLocation>
</comment>
<dbReference type="InterPro" id="IPR027417">
    <property type="entry name" value="P-loop_NTPase"/>
</dbReference>
<keyword evidence="7 11" id="KW-0175">Coiled coil</keyword>
<keyword evidence="10" id="KW-0472">Membrane</keyword>
<accession>A0AB40A958</accession>
<evidence type="ECO:0000256" key="6">
    <source>
        <dbReference type="ARBA" id="ARBA00022989"/>
    </source>
</evidence>
<keyword evidence="14" id="KW-1185">Reference proteome</keyword>
<dbReference type="GO" id="GO:0003924">
    <property type="term" value="F:GTPase activity"/>
    <property type="evidence" value="ECO:0007669"/>
    <property type="project" value="InterPro"/>
</dbReference>
<dbReference type="AlphaFoldDB" id="A0AB40A958"/>
<protein>
    <submittedName>
        <fullName evidence="15">Transmembrane GTPase fzo</fullName>
    </submittedName>
</protein>
<keyword evidence="4" id="KW-1000">Mitochondrion outer membrane</keyword>
<dbReference type="InterPro" id="IPR027094">
    <property type="entry name" value="Mitofusin_fam"/>
</dbReference>
<proteinExistence type="predicted"/>
<dbReference type="SUPFAM" id="SSF52540">
    <property type="entry name" value="P-loop containing nucleoside triphosphate hydrolases"/>
    <property type="match status" value="1"/>
</dbReference>
<evidence type="ECO:0000256" key="11">
    <source>
        <dbReference type="SAM" id="Coils"/>
    </source>
</evidence>
<dbReference type="PROSITE" id="PS51718">
    <property type="entry name" value="G_DYNAMIN_2"/>
    <property type="match status" value="1"/>
</dbReference>
<dbReference type="GeneID" id="118877845"/>
<reference evidence="15" key="1">
    <citation type="submission" date="2025-08" db="UniProtKB">
        <authorList>
            <consortium name="RefSeq"/>
        </authorList>
    </citation>
    <scope>IDENTIFICATION</scope>
</reference>
<dbReference type="Pfam" id="PF00350">
    <property type="entry name" value="Dynamin_N"/>
    <property type="match status" value="1"/>
</dbReference>
<dbReference type="Gene3D" id="3.40.50.300">
    <property type="entry name" value="P-loop containing nucleotide triphosphate hydrolases"/>
    <property type="match status" value="1"/>
</dbReference>
<evidence type="ECO:0000256" key="5">
    <source>
        <dbReference type="ARBA" id="ARBA00022801"/>
    </source>
</evidence>
<dbReference type="InterPro" id="IPR045063">
    <property type="entry name" value="Dynamin_N"/>
</dbReference>
<evidence type="ECO:0000256" key="2">
    <source>
        <dbReference type="ARBA" id="ARBA00022692"/>
    </source>
</evidence>
<evidence type="ECO:0000313" key="15">
    <source>
        <dbReference type="RefSeq" id="XP_036673989.3"/>
    </source>
</evidence>
<keyword evidence="8" id="KW-0496">Mitochondrion</keyword>
<keyword evidence="3" id="KW-0547">Nucleotide-binding</keyword>
<dbReference type="GO" id="GO:0051646">
    <property type="term" value="P:mitochondrion localization"/>
    <property type="evidence" value="ECO:0007669"/>
    <property type="project" value="TreeGrafter"/>
</dbReference>
<name>A0AB40A958_DROSZ</name>
<evidence type="ECO:0000256" key="3">
    <source>
        <dbReference type="ARBA" id="ARBA00022741"/>
    </source>
</evidence>
<gene>
    <name evidence="15" type="primary">fzo</name>
</gene>
<feature type="coiled-coil region" evidence="11">
    <location>
        <begin position="671"/>
        <end position="701"/>
    </location>
</feature>
<dbReference type="PANTHER" id="PTHR10465">
    <property type="entry name" value="TRANSMEMBRANE GTPASE FZO1"/>
    <property type="match status" value="1"/>
</dbReference>
<evidence type="ECO:0000256" key="1">
    <source>
        <dbReference type="ARBA" id="ARBA00004374"/>
    </source>
</evidence>
<dbReference type="InterPro" id="IPR006884">
    <property type="entry name" value="Fzo/mitofusin_HR2"/>
</dbReference>
<evidence type="ECO:0000256" key="9">
    <source>
        <dbReference type="ARBA" id="ARBA00023134"/>
    </source>
</evidence>
<evidence type="ECO:0000256" key="7">
    <source>
        <dbReference type="ARBA" id="ARBA00023054"/>
    </source>
</evidence>
<evidence type="ECO:0000259" key="13">
    <source>
        <dbReference type="PROSITE" id="PS51718"/>
    </source>
</evidence>
<dbReference type="SUPFAM" id="SSF111479">
    <property type="entry name" value="Fzo-like conserved region"/>
    <property type="match status" value="1"/>
</dbReference>
<feature type="domain" description="Dynamin-type G" evidence="13">
    <location>
        <begin position="85"/>
        <end position="366"/>
    </location>
</feature>
<feature type="region of interest" description="Disordered" evidence="12">
    <location>
        <begin position="1"/>
        <end position="23"/>
    </location>
</feature>
<dbReference type="Proteomes" id="UP001652628">
    <property type="component" value="Chromosome 3"/>
</dbReference>